<dbReference type="AlphaFoldDB" id="A0A382YVT8"/>
<organism evidence="1">
    <name type="scientific">marine metagenome</name>
    <dbReference type="NCBI Taxonomy" id="408172"/>
    <lineage>
        <taxon>unclassified sequences</taxon>
        <taxon>metagenomes</taxon>
        <taxon>ecological metagenomes</taxon>
    </lineage>
</organism>
<name>A0A382YVT8_9ZZZZ</name>
<sequence>VPAKEVVAEKNQAEVVKIIYKLTFII</sequence>
<accession>A0A382YVT8</accession>
<proteinExistence type="predicted"/>
<evidence type="ECO:0000313" key="1">
    <source>
        <dbReference type="EMBL" id="SVD87362.1"/>
    </source>
</evidence>
<dbReference type="EMBL" id="UINC01178933">
    <property type="protein sequence ID" value="SVD87362.1"/>
    <property type="molecule type" value="Genomic_DNA"/>
</dbReference>
<reference evidence="1" key="1">
    <citation type="submission" date="2018-05" db="EMBL/GenBank/DDBJ databases">
        <authorList>
            <person name="Lanie J.A."/>
            <person name="Ng W.-L."/>
            <person name="Kazmierczak K.M."/>
            <person name="Andrzejewski T.M."/>
            <person name="Davidsen T.M."/>
            <person name="Wayne K.J."/>
            <person name="Tettelin H."/>
            <person name="Glass J.I."/>
            <person name="Rusch D."/>
            <person name="Podicherti R."/>
            <person name="Tsui H.-C.T."/>
            <person name="Winkler M.E."/>
        </authorList>
    </citation>
    <scope>NUCLEOTIDE SEQUENCE</scope>
</reference>
<protein>
    <submittedName>
        <fullName evidence="1">Uncharacterized protein</fullName>
    </submittedName>
</protein>
<feature type="non-terminal residue" evidence="1">
    <location>
        <position position="1"/>
    </location>
</feature>
<gene>
    <name evidence="1" type="ORF">METZ01_LOCUS440216</name>
</gene>